<keyword evidence="3" id="KW-1185">Reference proteome</keyword>
<accession>A0ABN9CFV4</accession>
<keyword evidence="1" id="KW-1133">Transmembrane helix</keyword>
<organism evidence="2 3">
    <name type="scientific">Staurois parvus</name>
    <dbReference type="NCBI Taxonomy" id="386267"/>
    <lineage>
        <taxon>Eukaryota</taxon>
        <taxon>Metazoa</taxon>
        <taxon>Chordata</taxon>
        <taxon>Craniata</taxon>
        <taxon>Vertebrata</taxon>
        <taxon>Euteleostomi</taxon>
        <taxon>Amphibia</taxon>
        <taxon>Batrachia</taxon>
        <taxon>Anura</taxon>
        <taxon>Neobatrachia</taxon>
        <taxon>Ranoidea</taxon>
        <taxon>Ranidae</taxon>
        <taxon>Staurois</taxon>
    </lineage>
</organism>
<protein>
    <submittedName>
        <fullName evidence="2">Uncharacterized protein</fullName>
    </submittedName>
</protein>
<evidence type="ECO:0000256" key="1">
    <source>
        <dbReference type="SAM" id="Phobius"/>
    </source>
</evidence>
<keyword evidence="1" id="KW-0472">Membrane</keyword>
<comment type="caution">
    <text evidence="2">The sequence shown here is derived from an EMBL/GenBank/DDBJ whole genome shotgun (WGS) entry which is preliminary data.</text>
</comment>
<sequence>RHWRLQLSIIGSQPEIPRRYHWYHCRVSLVGERSVCKQYRSLPCQLQHAALYCSAACLPSKTQHTVKHTQHTVNPLIASDVNPFLPSVISTVSVLLALITVLVS</sequence>
<feature type="transmembrane region" description="Helical" evidence="1">
    <location>
        <begin position="84"/>
        <end position="103"/>
    </location>
</feature>
<feature type="non-terminal residue" evidence="2">
    <location>
        <position position="1"/>
    </location>
</feature>
<reference evidence="2" key="1">
    <citation type="submission" date="2023-05" db="EMBL/GenBank/DDBJ databases">
        <authorList>
            <person name="Stuckert A."/>
        </authorList>
    </citation>
    <scope>NUCLEOTIDE SEQUENCE</scope>
</reference>
<dbReference type="EMBL" id="CATNWA010009930">
    <property type="protein sequence ID" value="CAI9558986.1"/>
    <property type="molecule type" value="Genomic_DNA"/>
</dbReference>
<evidence type="ECO:0000313" key="3">
    <source>
        <dbReference type="Proteomes" id="UP001162483"/>
    </source>
</evidence>
<dbReference type="Proteomes" id="UP001162483">
    <property type="component" value="Unassembled WGS sequence"/>
</dbReference>
<evidence type="ECO:0000313" key="2">
    <source>
        <dbReference type="EMBL" id="CAI9558986.1"/>
    </source>
</evidence>
<name>A0ABN9CFV4_9NEOB</name>
<gene>
    <name evidence="2" type="ORF">SPARVUS_LOCUS5006675</name>
</gene>
<keyword evidence="1" id="KW-0812">Transmembrane</keyword>
<proteinExistence type="predicted"/>